<dbReference type="Gene3D" id="3.40.50.360">
    <property type="match status" value="1"/>
</dbReference>
<dbReference type="InterPro" id="IPR050619">
    <property type="entry name" value="Flavodoxin"/>
</dbReference>
<dbReference type="PROSITE" id="PS50902">
    <property type="entry name" value="FLAVODOXIN_LIKE"/>
    <property type="match status" value="1"/>
</dbReference>
<evidence type="ECO:0000256" key="2">
    <source>
        <dbReference type="ARBA" id="ARBA00003297"/>
    </source>
</evidence>
<dbReference type="RefSeq" id="WP_367975564.1">
    <property type="nucleotide sequence ID" value="NZ_JBFPEQ010000001.1"/>
</dbReference>
<keyword evidence="4" id="KW-0813">Transport</keyword>
<evidence type="ECO:0000256" key="5">
    <source>
        <dbReference type="ARBA" id="ARBA00022630"/>
    </source>
</evidence>
<comment type="function">
    <text evidence="2">Low-potential electron donor to a number of redox enzymes.</text>
</comment>
<evidence type="ECO:0000313" key="9">
    <source>
        <dbReference type="EMBL" id="MEX0380484.1"/>
    </source>
</evidence>
<evidence type="ECO:0000256" key="6">
    <source>
        <dbReference type="ARBA" id="ARBA00022643"/>
    </source>
</evidence>
<comment type="cofactor">
    <cofactor evidence="1">
        <name>FMN</name>
        <dbReference type="ChEBI" id="CHEBI:58210"/>
    </cofactor>
</comment>
<proteinExistence type="inferred from homology"/>
<gene>
    <name evidence="9" type="ORF">AB3K24_03865</name>
</gene>
<evidence type="ECO:0000313" key="10">
    <source>
        <dbReference type="Proteomes" id="UP001556617"/>
    </source>
</evidence>
<organism evidence="9 10">
    <name type="scientific">Leuconostoc aquikimchii</name>
    <dbReference type="NCBI Taxonomy" id="3236804"/>
    <lineage>
        <taxon>Bacteria</taxon>
        <taxon>Bacillati</taxon>
        <taxon>Bacillota</taxon>
        <taxon>Bacilli</taxon>
        <taxon>Lactobacillales</taxon>
        <taxon>Lactobacillaceae</taxon>
        <taxon>Leuconostoc</taxon>
    </lineage>
</organism>
<dbReference type="PANTHER" id="PTHR42809">
    <property type="entry name" value="FLAVODOXIN 2"/>
    <property type="match status" value="1"/>
</dbReference>
<dbReference type="Pfam" id="PF00258">
    <property type="entry name" value="Flavodoxin_1"/>
    <property type="match status" value="1"/>
</dbReference>
<dbReference type="Proteomes" id="UP001556617">
    <property type="component" value="Unassembled WGS sequence"/>
</dbReference>
<dbReference type="InterPro" id="IPR029039">
    <property type="entry name" value="Flavoprotein-like_sf"/>
</dbReference>
<dbReference type="EMBL" id="JBFPER010000001">
    <property type="protein sequence ID" value="MEX0380484.1"/>
    <property type="molecule type" value="Genomic_DNA"/>
</dbReference>
<keyword evidence="10" id="KW-1185">Reference proteome</keyword>
<reference evidence="9 10" key="1">
    <citation type="submission" date="2024-07" db="EMBL/GenBank/DDBJ databases">
        <authorList>
            <person name="Yun M."/>
        </authorList>
    </citation>
    <scope>NUCLEOTIDE SEQUENCE [LARGE SCALE GENOMIC DNA]</scope>
    <source>
        <strain evidence="9 10">MS01</strain>
    </source>
</reference>
<protein>
    <submittedName>
        <fullName evidence="9">Flavodoxin domain-containing protein</fullName>
    </submittedName>
</protein>
<dbReference type="SUPFAM" id="SSF52218">
    <property type="entry name" value="Flavoproteins"/>
    <property type="match status" value="1"/>
</dbReference>
<keyword evidence="6" id="KW-0288">FMN</keyword>
<comment type="similarity">
    <text evidence="3">Belongs to the flavodoxin family.</text>
</comment>
<name>A0ABV3S202_9LACO</name>
<feature type="domain" description="Flavodoxin-like" evidence="8">
    <location>
        <begin position="3"/>
        <end position="143"/>
    </location>
</feature>
<evidence type="ECO:0000256" key="7">
    <source>
        <dbReference type="ARBA" id="ARBA00022982"/>
    </source>
</evidence>
<comment type="caution">
    <text evidence="9">The sequence shown here is derived from an EMBL/GenBank/DDBJ whole genome shotgun (WGS) entry which is preliminary data.</text>
</comment>
<dbReference type="InterPro" id="IPR008254">
    <property type="entry name" value="Flavodoxin/NO_synth"/>
</dbReference>
<accession>A0ABV3S202</accession>
<keyword evidence="7" id="KW-0249">Electron transport</keyword>
<sequence>MNAHVVYATITGNNEDVADIIVSAFNTADITVKKTEISQTEVDELEHTDIAVVVPYTYDNGSLPDEGLDFFDDLAQADLSGVVYGVAGSGDTYYMSDFGLAVPKFEAQFAKTKGIKGATGVKINLRPDDADVTKLNAFVTALIQKSKKIQIK</sequence>
<evidence type="ECO:0000259" key="8">
    <source>
        <dbReference type="PROSITE" id="PS50902"/>
    </source>
</evidence>
<evidence type="ECO:0000256" key="3">
    <source>
        <dbReference type="ARBA" id="ARBA00005267"/>
    </source>
</evidence>
<evidence type="ECO:0000256" key="4">
    <source>
        <dbReference type="ARBA" id="ARBA00022448"/>
    </source>
</evidence>
<evidence type="ECO:0000256" key="1">
    <source>
        <dbReference type="ARBA" id="ARBA00001917"/>
    </source>
</evidence>
<keyword evidence="5" id="KW-0285">Flavoprotein</keyword>
<dbReference type="PANTHER" id="PTHR42809:SF1">
    <property type="entry name" value="FLAVODOXIN 1"/>
    <property type="match status" value="1"/>
</dbReference>